<dbReference type="InterPro" id="IPR036388">
    <property type="entry name" value="WH-like_DNA-bd_sf"/>
</dbReference>
<gene>
    <name evidence="2" type="ORF">ACFODZ_13525</name>
</gene>
<dbReference type="Proteomes" id="UP001595533">
    <property type="component" value="Unassembled WGS sequence"/>
</dbReference>
<sequence>MDALEETRSQVTALLTRNDLNDKDKHDQLLSLIYVELRRMAQHKMSQERPDHTLTPTALVHEAYLRLVNQPDLSWQSRRHFFAAVAESMRRILIESARSKASLKRGANAPHSHLIELTPNPGQDEDILALDRALTTLEQQDTLMSDVVKLRYFSGLTIDQVAMALDTSPRTINRLWTQARAFLIRHMQ</sequence>
<dbReference type="SUPFAM" id="SSF88659">
    <property type="entry name" value="Sigma3 and sigma4 domains of RNA polymerase sigma factors"/>
    <property type="match status" value="1"/>
</dbReference>
<evidence type="ECO:0000313" key="3">
    <source>
        <dbReference type="Proteomes" id="UP001595533"/>
    </source>
</evidence>
<dbReference type="RefSeq" id="WP_077411626.1">
    <property type="nucleotide sequence ID" value="NZ_JBHRTS010000007.1"/>
</dbReference>
<keyword evidence="3" id="KW-1185">Reference proteome</keyword>
<dbReference type="Pfam" id="PF07638">
    <property type="entry name" value="Sigma70_ECF"/>
    <property type="match status" value="1"/>
</dbReference>
<organism evidence="2 3">
    <name type="scientific">Marinicella sediminis</name>
    <dbReference type="NCBI Taxonomy" id="1792834"/>
    <lineage>
        <taxon>Bacteria</taxon>
        <taxon>Pseudomonadati</taxon>
        <taxon>Pseudomonadota</taxon>
        <taxon>Gammaproteobacteria</taxon>
        <taxon>Lysobacterales</taxon>
        <taxon>Marinicellaceae</taxon>
        <taxon>Marinicella</taxon>
    </lineage>
</organism>
<accession>A0ABV7JEP6</accession>
<feature type="domain" description="RNA polymerase sigma-70 ECF-like HTH" evidence="1">
    <location>
        <begin position="9"/>
        <end position="187"/>
    </location>
</feature>
<comment type="caution">
    <text evidence="2">The sequence shown here is derived from an EMBL/GenBank/DDBJ whole genome shotgun (WGS) entry which is preliminary data.</text>
</comment>
<dbReference type="NCBIfam" id="TIGR02999">
    <property type="entry name" value="Sig-70_X6"/>
    <property type="match status" value="1"/>
</dbReference>
<dbReference type="EMBL" id="JBHRTS010000007">
    <property type="protein sequence ID" value="MFC3195268.1"/>
    <property type="molecule type" value="Genomic_DNA"/>
</dbReference>
<dbReference type="InterPro" id="IPR013324">
    <property type="entry name" value="RNA_pol_sigma_r3/r4-like"/>
</dbReference>
<proteinExistence type="predicted"/>
<evidence type="ECO:0000259" key="1">
    <source>
        <dbReference type="Pfam" id="PF07638"/>
    </source>
</evidence>
<dbReference type="Gene3D" id="1.10.10.10">
    <property type="entry name" value="Winged helix-like DNA-binding domain superfamily/Winged helix DNA-binding domain"/>
    <property type="match status" value="1"/>
</dbReference>
<reference evidence="3" key="1">
    <citation type="journal article" date="2019" name="Int. J. Syst. Evol. Microbiol.">
        <title>The Global Catalogue of Microorganisms (GCM) 10K type strain sequencing project: providing services to taxonomists for standard genome sequencing and annotation.</title>
        <authorList>
            <consortium name="The Broad Institute Genomics Platform"/>
            <consortium name="The Broad Institute Genome Sequencing Center for Infectious Disease"/>
            <person name="Wu L."/>
            <person name="Ma J."/>
        </authorList>
    </citation>
    <scope>NUCLEOTIDE SEQUENCE [LARGE SCALE GENOMIC DNA]</scope>
    <source>
        <strain evidence="3">KCTC 42953</strain>
    </source>
</reference>
<dbReference type="InterPro" id="IPR011517">
    <property type="entry name" value="RNA_pol_sigma70_ECF-like"/>
</dbReference>
<protein>
    <submittedName>
        <fullName evidence="2">ECF-type sigma factor</fullName>
    </submittedName>
</protein>
<name>A0ABV7JEP6_9GAMM</name>
<evidence type="ECO:0000313" key="2">
    <source>
        <dbReference type="EMBL" id="MFC3195268.1"/>
    </source>
</evidence>
<dbReference type="InterPro" id="IPR053812">
    <property type="entry name" value="HTH_Sigma70_ECF-like"/>
</dbReference>